<dbReference type="EMBL" id="VRLW01000001">
    <property type="protein sequence ID" value="KAA1257534.1"/>
    <property type="molecule type" value="Genomic_DNA"/>
</dbReference>
<evidence type="ECO:0000313" key="2">
    <source>
        <dbReference type="Proteomes" id="UP000322699"/>
    </source>
</evidence>
<sequence>MSKFVIRYWYSSFRSPAIVAVTRNGMAVWRVGIVVSVPLPHVGRADVQVSSLTAFWADSVWHQQSVWRRGSESFQSDNGMHHRGGGI</sequence>
<reference evidence="1 2" key="1">
    <citation type="submission" date="2019-08" db="EMBL/GenBank/DDBJ databases">
        <title>Deep-cultivation of Planctomycetes and their phenomic and genomic characterization uncovers novel biology.</title>
        <authorList>
            <person name="Wiegand S."/>
            <person name="Jogler M."/>
            <person name="Boedeker C."/>
            <person name="Pinto D."/>
            <person name="Vollmers J."/>
            <person name="Rivas-Marin E."/>
            <person name="Kohn T."/>
            <person name="Peeters S.H."/>
            <person name="Heuer A."/>
            <person name="Rast P."/>
            <person name="Oberbeckmann S."/>
            <person name="Bunk B."/>
            <person name="Jeske O."/>
            <person name="Meyerdierks A."/>
            <person name="Storesund J.E."/>
            <person name="Kallscheuer N."/>
            <person name="Luecker S."/>
            <person name="Lage O.M."/>
            <person name="Pohl T."/>
            <person name="Merkel B.J."/>
            <person name="Hornburger P."/>
            <person name="Mueller R.-W."/>
            <person name="Bruemmer F."/>
            <person name="Labrenz M."/>
            <person name="Spormann A.M."/>
            <person name="Op Den Camp H."/>
            <person name="Overmann J."/>
            <person name="Amann R."/>
            <person name="Jetten M.S.M."/>
            <person name="Mascher T."/>
            <person name="Medema M.H."/>
            <person name="Devos D.P."/>
            <person name="Kaster A.-K."/>
            <person name="Ovreas L."/>
            <person name="Rohde M."/>
            <person name="Galperin M.Y."/>
            <person name="Jogler C."/>
        </authorList>
    </citation>
    <scope>NUCLEOTIDE SEQUENCE [LARGE SCALE GENOMIC DNA]</scope>
    <source>
        <strain evidence="1 2">LF1</strain>
    </source>
</reference>
<organism evidence="1 2">
    <name type="scientific">Rubripirellula obstinata</name>
    <dbReference type="NCBI Taxonomy" id="406547"/>
    <lineage>
        <taxon>Bacteria</taxon>
        <taxon>Pseudomonadati</taxon>
        <taxon>Planctomycetota</taxon>
        <taxon>Planctomycetia</taxon>
        <taxon>Pirellulales</taxon>
        <taxon>Pirellulaceae</taxon>
        <taxon>Rubripirellula</taxon>
    </lineage>
</organism>
<evidence type="ECO:0000313" key="1">
    <source>
        <dbReference type="EMBL" id="KAA1257534.1"/>
    </source>
</evidence>
<comment type="caution">
    <text evidence="1">The sequence shown here is derived from an EMBL/GenBank/DDBJ whole genome shotgun (WGS) entry which is preliminary data.</text>
</comment>
<protein>
    <submittedName>
        <fullName evidence="1">Uncharacterized protein</fullName>
    </submittedName>
</protein>
<gene>
    <name evidence="1" type="ORF">LF1_00210</name>
</gene>
<proteinExistence type="predicted"/>
<keyword evidence="2" id="KW-1185">Reference proteome</keyword>
<accession>A0A5B1CDW1</accession>
<dbReference type="AlphaFoldDB" id="A0A5B1CDW1"/>
<name>A0A5B1CDW1_9BACT</name>
<dbReference type="Proteomes" id="UP000322699">
    <property type="component" value="Unassembled WGS sequence"/>
</dbReference>